<dbReference type="GO" id="GO:0016491">
    <property type="term" value="F:oxidoreductase activity"/>
    <property type="evidence" value="ECO:0007669"/>
    <property type="project" value="UniProtKB-KW"/>
</dbReference>
<organism evidence="5 6">
    <name type="scientific">Candidatus Scybalocola faecigallinarum</name>
    <dbReference type="NCBI Taxonomy" id="2840941"/>
    <lineage>
        <taxon>Bacteria</taxon>
        <taxon>Bacillati</taxon>
        <taxon>Bacillota</taxon>
        <taxon>Clostridia</taxon>
        <taxon>Lachnospirales</taxon>
        <taxon>Lachnospiraceae</taxon>
        <taxon>Lachnospiraceae incertae sedis</taxon>
        <taxon>Candidatus Scybalocola (ex Gilroy et al. 2021)</taxon>
    </lineage>
</organism>
<dbReference type="Gene3D" id="3.40.50.720">
    <property type="entry name" value="NAD(P)-binding Rossmann-like Domain"/>
    <property type="match status" value="1"/>
</dbReference>
<evidence type="ECO:0000259" key="3">
    <source>
        <dbReference type="Pfam" id="PF01408"/>
    </source>
</evidence>
<dbReference type="Gene3D" id="3.30.360.10">
    <property type="entry name" value="Dihydrodipicolinate Reductase, domain 2"/>
    <property type="match status" value="1"/>
</dbReference>
<evidence type="ECO:0000256" key="2">
    <source>
        <dbReference type="ARBA" id="ARBA00023002"/>
    </source>
</evidence>
<dbReference type="SUPFAM" id="SSF51735">
    <property type="entry name" value="NAD(P)-binding Rossmann-fold domains"/>
    <property type="match status" value="1"/>
</dbReference>
<comment type="caution">
    <text evidence="5">The sequence shown here is derived from an EMBL/GenBank/DDBJ whole genome shotgun (WGS) entry which is preliminary data.</text>
</comment>
<evidence type="ECO:0000313" key="5">
    <source>
        <dbReference type="EMBL" id="HIS46806.1"/>
    </source>
</evidence>
<comment type="similarity">
    <text evidence="1">Belongs to the Gfo/Idh/MocA family.</text>
</comment>
<dbReference type="InterPro" id="IPR055170">
    <property type="entry name" value="GFO_IDH_MocA-like_dom"/>
</dbReference>
<dbReference type="AlphaFoldDB" id="A0A9D1F3E5"/>
<protein>
    <submittedName>
        <fullName evidence="5">Gfo/Idh/MocA family oxidoreductase</fullName>
    </submittedName>
</protein>
<feature type="domain" description="GFO/IDH/MocA-like oxidoreductase" evidence="4">
    <location>
        <begin position="131"/>
        <end position="247"/>
    </location>
</feature>
<reference evidence="5" key="2">
    <citation type="journal article" date="2021" name="PeerJ">
        <title>Extensive microbial diversity within the chicken gut microbiome revealed by metagenomics and culture.</title>
        <authorList>
            <person name="Gilroy R."/>
            <person name="Ravi A."/>
            <person name="Getino M."/>
            <person name="Pursley I."/>
            <person name="Horton D.L."/>
            <person name="Alikhan N.F."/>
            <person name="Baker D."/>
            <person name="Gharbi K."/>
            <person name="Hall N."/>
            <person name="Watson M."/>
            <person name="Adriaenssens E.M."/>
            <person name="Foster-Nyarko E."/>
            <person name="Jarju S."/>
            <person name="Secka A."/>
            <person name="Antonio M."/>
            <person name="Oren A."/>
            <person name="Chaudhuri R.R."/>
            <person name="La Ragione R."/>
            <person name="Hildebrand F."/>
            <person name="Pallen M.J."/>
        </authorList>
    </citation>
    <scope>NUCLEOTIDE SEQUENCE</scope>
    <source>
        <strain evidence="5">CHK178-757</strain>
    </source>
</reference>
<reference evidence="5" key="1">
    <citation type="submission" date="2020-10" db="EMBL/GenBank/DDBJ databases">
        <authorList>
            <person name="Gilroy R."/>
        </authorList>
    </citation>
    <scope>NUCLEOTIDE SEQUENCE</scope>
    <source>
        <strain evidence="5">CHK178-757</strain>
    </source>
</reference>
<proteinExistence type="inferred from homology"/>
<dbReference type="SUPFAM" id="SSF55347">
    <property type="entry name" value="Glyceraldehyde-3-phosphate dehydrogenase-like, C-terminal domain"/>
    <property type="match status" value="1"/>
</dbReference>
<dbReference type="InterPro" id="IPR000683">
    <property type="entry name" value="Gfo/Idh/MocA-like_OxRdtase_N"/>
</dbReference>
<dbReference type="InterPro" id="IPR050984">
    <property type="entry name" value="Gfo/Idh/MocA_domain"/>
</dbReference>
<feature type="domain" description="Gfo/Idh/MocA-like oxidoreductase N-terminal" evidence="3">
    <location>
        <begin position="2"/>
        <end position="120"/>
    </location>
</feature>
<sequence>MFNWGIAGTGAIASKFADTVYKMKDDMTVYGVASRNYGKAYKFAKQHHVTKAFESYERMLEDENIHGVYIAVPHPMHCEYAVAAMKAGKHVLCEKPVGMNAGQVQHMIDVAYDNNVFLMENMVTRFLPAVLQVRQWIDEGEIGEVRFIEASYGFPAQGFPDTRWFNRDLGGGALLDVGIYPASFATMILGFDIEDIKTCAYLGEAGTDEHNMITLVYRGGRRIAHLSSSVVADTGCGAVISGEFGKITMDHFTNCTRVALTRNFEETQIMEFPHEVNGFEYAIREAYHCISKGELESPRLPWVVTLENMRIMDRIRGMWGLHYPCE</sequence>
<gene>
    <name evidence="5" type="ORF">IAB46_04435</name>
</gene>
<dbReference type="PANTHER" id="PTHR22604">
    <property type="entry name" value="OXIDOREDUCTASES"/>
    <property type="match status" value="1"/>
</dbReference>
<accession>A0A9D1F3E5</accession>
<dbReference type="InterPro" id="IPR036291">
    <property type="entry name" value="NAD(P)-bd_dom_sf"/>
</dbReference>
<keyword evidence="2" id="KW-0560">Oxidoreductase</keyword>
<evidence type="ECO:0000256" key="1">
    <source>
        <dbReference type="ARBA" id="ARBA00010928"/>
    </source>
</evidence>
<dbReference type="Pfam" id="PF01408">
    <property type="entry name" value="GFO_IDH_MocA"/>
    <property type="match status" value="1"/>
</dbReference>
<dbReference type="Pfam" id="PF22725">
    <property type="entry name" value="GFO_IDH_MocA_C3"/>
    <property type="match status" value="1"/>
</dbReference>
<evidence type="ECO:0000259" key="4">
    <source>
        <dbReference type="Pfam" id="PF22725"/>
    </source>
</evidence>
<dbReference type="Proteomes" id="UP000823927">
    <property type="component" value="Unassembled WGS sequence"/>
</dbReference>
<name>A0A9D1F3E5_9FIRM</name>
<dbReference type="EMBL" id="DVIT01000016">
    <property type="protein sequence ID" value="HIS46806.1"/>
    <property type="molecule type" value="Genomic_DNA"/>
</dbReference>
<dbReference type="PANTHER" id="PTHR22604:SF105">
    <property type="entry name" value="TRANS-1,2-DIHYDROBENZENE-1,2-DIOL DEHYDROGENASE"/>
    <property type="match status" value="1"/>
</dbReference>
<dbReference type="GO" id="GO:0000166">
    <property type="term" value="F:nucleotide binding"/>
    <property type="evidence" value="ECO:0007669"/>
    <property type="project" value="InterPro"/>
</dbReference>
<evidence type="ECO:0000313" key="6">
    <source>
        <dbReference type="Proteomes" id="UP000823927"/>
    </source>
</evidence>